<dbReference type="EMBL" id="GBRH01174230">
    <property type="protein sequence ID" value="JAE23666.1"/>
    <property type="molecule type" value="Transcribed_RNA"/>
</dbReference>
<accession>A0A0A9GMA7</accession>
<reference evidence="1" key="2">
    <citation type="journal article" date="2015" name="Data Brief">
        <title>Shoot transcriptome of the giant reed, Arundo donax.</title>
        <authorList>
            <person name="Barrero R.A."/>
            <person name="Guerrero F.D."/>
            <person name="Moolhuijzen P."/>
            <person name="Goolsby J.A."/>
            <person name="Tidwell J."/>
            <person name="Bellgard S.E."/>
            <person name="Bellgard M.I."/>
        </authorList>
    </citation>
    <scope>NUCLEOTIDE SEQUENCE</scope>
    <source>
        <tissue evidence="1">Shoot tissue taken approximately 20 cm above the soil surface</tissue>
    </source>
</reference>
<organism evidence="1">
    <name type="scientific">Arundo donax</name>
    <name type="common">Giant reed</name>
    <name type="synonym">Donax arundinaceus</name>
    <dbReference type="NCBI Taxonomy" id="35708"/>
    <lineage>
        <taxon>Eukaryota</taxon>
        <taxon>Viridiplantae</taxon>
        <taxon>Streptophyta</taxon>
        <taxon>Embryophyta</taxon>
        <taxon>Tracheophyta</taxon>
        <taxon>Spermatophyta</taxon>
        <taxon>Magnoliopsida</taxon>
        <taxon>Liliopsida</taxon>
        <taxon>Poales</taxon>
        <taxon>Poaceae</taxon>
        <taxon>PACMAD clade</taxon>
        <taxon>Arundinoideae</taxon>
        <taxon>Arundineae</taxon>
        <taxon>Arundo</taxon>
    </lineage>
</organism>
<name>A0A0A9GMA7_ARUDO</name>
<proteinExistence type="predicted"/>
<sequence>MSPNLFYLGLPNIHTSSLDHLTLASVLDQSWDHKQHLHLNSTLCYWLQHKKKGSESIRHKQLCRAYFIRSESIIVLY</sequence>
<dbReference type="AlphaFoldDB" id="A0A0A9GMA7"/>
<protein>
    <submittedName>
        <fullName evidence="1">Uncharacterized protein</fullName>
    </submittedName>
</protein>
<reference evidence="1" key="1">
    <citation type="submission" date="2014-09" db="EMBL/GenBank/DDBJ databases">
        <authorList>
            <person name="Magalhaes I.L.F."/>
            <person name="Oliveira U."/>
            <person name="Santos F.R."/>
            <person name="Vidigal T.H.D.A."/>
            <person name="Brescovit A.D."/>
            <person name="Santos A.J."/>
        </authorList>
    </citation>
    <scope>NUCLEOTIDE SEQUENCE</scope>
    <source>
        <tissue evidence="1">Shoot tissue taken approximately 20 cm above the soil surface</tissue>
    </source>
</reference>
<evidence type="ECO:0000313" key="1">
    <source>
        <dbReference type="EMBL" id="JAE23666.1"/>
    </source>
</evidence>